<proteinExistence type="predicted"/>
<dbReference type="KEGG" id="ptm:GSPATT00036392001"/>
<name>A0C8Y9_PARTE</name>
<dbReference type="RefSeq" id="XP_001434653.1">
    <property type="nucleotide sequence ID" value="XM_001434616.1"/>
</dbReference>
<gene>
    <name evidence="1" type="ORF">GSPATT00036392001</name>
</gene>
<evidence type="ECO:0000313" key="1">
    <source>
        <dbReference type="EMBL" id="CAK67256.1"/>
    </source>
</evidence>
<dbReference type="GeneID" id="5020438"/>
<organism evidence="1 2">
    <name type="scientific">Paramecium tetraurelia</name>
    <dbReference type="NCBI Taxonomy" id="5888"/>
    <lineage>
        <taxon>Eukaryota</taxon>
        <taxon>Sar</taxon>
        <taxon>Alveolata</taxon>
        <taxon>Ciliophora</taxon>
        <taxon>Intramacronucleata</taxon>
        <taxon>Oligohymenophorea</taxon>
        <taxon>Peniculida</taxon>
        <taxon>Parameciidae</taxon>
        <taxon>Paramecium</taxon>
    </lineage>
</organism>
<dbReference type="AlphaFoldDB" id="A0C8Y9"/>
<dbReference type="InParanoid" id="A0C8Y9"/>
<protein>
    <recommendedName>
        <fullName evidence="3">Transmembrane protein</fullName>
    </recommendedName>
</protein>
<dbReference type="Proteomes" id="UP000000600">
    <property type="component" value="Unassembled WGS sequence"/>
</dbReference>
<sequence>MLFSQGESFLTYSVKSTPSIKLEMVERSIQGKKIIISSSYYQCYHQLFSFEFIFNCTLITLILIPQLMQHFHQIPEIKYLIQKDNLFSSNSTSNYKKHSIFVSAQIKNKKSQNCNKIKIHSIFWWLVKEDKFIQTYNLHFQVNISLFIFNSTTQQLNSFKLNFNDNTIVLPLFESPIHFITLCNFHGFFQESISKVQGSKFFQSHL</sequence>
<dbReference type="HOGENOM" id="CLU_1334137_0_0_1"/>
<accession>A0C8Y9</accession>
<evidence type="ECO:0000313" key="2">
    <source>
        <dbReference type="Proteomes" id="UP000000600"/>
    </source>
</evidence>
<evidence type="ECO:0008006" key="3">
    <source>
        <dbReference type="Google" id="ProtNLM"/>
    </source>
</evidence>
<reference evidence="1 2" key="1">
    <citation type="journal article" date="2006" name="Nature">
        <title>Global trends of whole-genome duplications revealed by the ciliate Paramecium tetraurelia.</title>
        <authorList>
            <consortium name="Genoscope"/>
            <person name="Aury J.-M."/>
            <person name="Jaillon O."/>
            <person name="Duret L."/>
            <person name="Noel B."/>
            <person name="Jubin C."/>
            <person name="Porcel B.M."/>
            <person name="Segurens B."/>
            <person name="Daubin V."/>
            <person name="Anthouard V."/>
            <person name="Aiach N."/>
            <person name="Arnaiz O."/>
            <person name="Billaut A."/>
            <person name="Beisson J."/>
            <person name="Blanc I."/>
            <person name="Bouhouche K."/>
            <person name="Camara F."/>
            <person name="Duharcourt S."/>
            <person name="Guigo R."/>
            <person name="Gogendeau D."/>
            <person name="Katinka M."/>
            <person name="Keller A.-M."/>
            <person name="Kissmehl R."/>
            <person name="Klotz C."/>
            <person name="Koll F."/>
            <person name="Le Moue A."/>
            <person name="Lepere C."/>
            <person name="Malinsky S."/>
            <person name="Nowacki M."/>
            <person name="Nowak J.K."/>
            <person name="Plattner H."/>
            <person name="Poulain J."/>
            <person name="Ruiz F."/>
            <person name="Serrano V."/>
            <person name="Zagulski M."/>
            <person name="Dessen P."/>
            <person name="Betermier M."/>
            <person name="Weissenbach J."/>
            <person name="Scarpelli C."/>
            <person name="Schachter V."/>
            <person name="Sperling L."/>
            <person name="Meyer E."/>
            <person name="Cohen J."/>
            <person name="Wincker P."/>
        </authorList>
    </citation>
    <scope>NUCLEOTIDE SEQUENCE [LARGE SCALE GENOMIC DNA]</scope>
    <source>
        <strain evidence="1 2">Stock d4-2</strain>
    </source>
</reference>
<keyword evidence="2" id="KW-1185">Reference proteome</keyword>
<dbReference type="EMBL" id="CT868051">
    <property type="protein sequence ID" value="CAK67256.1"/>
    <property type="molecule type" value="Genomic_DNA"/>
</dbReference>